<feature type="transmembrane region" description="Helical" evidence="1">
    <location>
        <begin position="67"/>
        <end position="88"/>
    </location>
</feature>
<dbReference type="EMBL" id="HBGA01022849">
    <property type="protein sequence ID" value="CAD8997691.1"/>
    <property type="molecule type" value="Transcribed_RNA"/>
</dbReference>
<name>A0A7S1N517_9EUGL</name>
<accession>A0A7S1N517</accession>
<keyword evidence="1" id="KW-1133">Transmembrane helix</keyword>
<proteinExistence type="predicted"/>
<dbReference type="AlphaFoldDB" id="A0A7S1N517"/>
<feature type="chain" id="PRO_5030985961" evidence="2">
    <location>
        <begin position="21"/>
        <end position="140"/>
    </location>
</feature>
<feature type="transmembrane region" description="Helical" evidence="1">
    <location>
        <begin position="36"/>
        <end position="55"/>
    </location>
</feature>
<feature type="transmembrane region" description="Helical" evidence="1">
    <location>
        <begin position="94"/>
        <end position="112"/>
    </location>
</feature>
<evidence type="ECO:0000313" key="3">
    <source>
        <dbReference type="EMBL" id="CAD8997691.1"/>
    </source>
</evidence>
<evidence type="ECO:0000256" key="2">
    <source>
        <dbReference type="SAM" id="SignalP"/>
    </source>
</evidence>
<keyword evidence="1" id="KW-0812">Transmembrane</keyword>
<organism evidence="3">
    <name type="scientific">Eutreptiella gymnastica</name>
    <dbReference type="NCBI Taxonomy" id="73025"/>
    <lineage>
        <taxon>Eukaryota</taxon>
        <taxon>Discoba</taxon>
        <taxon>Euglenozoa</taxon>
        <taxon>Euglenida</taxon>
        <taxon>Spirocuta</taxon>
        <taxon>Euglenophyceae</taxon>
        <taxon>Eutreptiales</taxon>
        <taxon>Eutreptiaceae</taxon>
        <taxon>Eutreptiella</taxon>
    </lineage>
</organism>
<sequence>MGKLFLVIAVIWHLLYNTMTDYRAGTAGFAVPKSSNVVFSECGAVIYHSVVYVGVAAVTDDLSTKEFAAICGIGFSAYIAAVAALGTALSVVQMAQLTASLAMICSCSIYMCHLRQRVLLLFFSDILSGNSAFWGPFWVP</sequence>
<feature type="transmembrane region" description="Helical" evidence="1">
    <location>
        <begin position="119"/>
        <end position="139"/>
    </location>
</feature>
<evidence type="ECO:0000256" key="1">
    <source>
        <dbReference type="SAM" id="Phobius"/>
    </source>
</evidence>
<feature type="signal peptide" evidence="2">
    <location>
        <begin position="1"/>
        <end position="20"/>
    </location>
</feature>
<keyword evidence="2" id="KW-0732">Signal</keyword>
<keyword evidence="1" id="KW-0472">Membrane</keyword>
<reference evidence="3" key="1">
    <citation type="submission" date="2021-01" db="EMBL/GenBank/DDBJ databases">
        <authorList>
            <person name="Corre E."/>
            <person name="Pelletier E."/>
            <person name="Niang G."/>
            <person name="Scheremetjew M."/>
            <person name="Finn R."/>
            <person name="Kale V."/>
            <person name="Holt S."/>
            <person name="Cochrane G."/>
            <person name="Meng A."/>
            <person name="Brown T."/>
            <person name="Cohen L."/>
        </authorList>
    </citation>
    <scope>NUCLEOTIDE SEQUENCE</scope>
    <source>
        <strain evidence="3">NIES-381</strain>
    </source>
</reference>
<protein>
    <submittedName>
        <fullName evidence="3">Uncharacterized protein</fullName>
    </submittedName>
</protein>
<gene>
    <name evidence="3" type="ORF">EGYM00392_LOCUS8757</name>
</gene>